<keyword evidence="8" id="KW-1185">Reference proteome</keyword>
<dbReference type="InterPro" id="IPR038729">
    <property type="entry name" value="Rad50/SbcC_AAA"/>
</dbReference>
<dbReference type="Pfam" id="PF13558">
    <property type="entry name" value="SbcC_Walker_B"/>
    <property type="match status" value="1"/>
</dbReference>
<dbReference type="eggNOG" id="COG0419">
    <property type="taxonomic scope" value="Bacteria"/>
</dbReference>
<gene>
    <name evidence="7" type="ORF">UC3_01581</name>
</gene>
<dbReference type="HOGENOM" id="CLU_004785_2_1_9"/>
<proteinExistence type="inferred from homology"/>
<feature type="domain" description="Rad50/SbcC-type AAA" evidence="6">
    <location>
        <begin position="5"/>
        <end position="214"/>
    </location>
</feature>
<organism evidence="7 8">
    <name type="scientific">Enterococcus phoeniculicola ATCC BAA-412</name>
    <dbReference type="NCBI Taxonomy" id="1158610"/>
    <lineage>
        <taxon>Bacteria</taxon>
        <taxon>Bacillati</taxon>
        <taxon>Bacillota</taxon>
        <taxon>Bacilli</taxon>
        <taxon>Lactobacillales</taxon>
        <taxon>Enterococcaceae</taxon>
        <taxon>Enterococcus</taxon>
    </lineage>
</organism>
<comment type="similarity">
    <text evidence="1">Belongs to the SMC family. SbcC subfamily.</text>
</comment>
<dbReference type="PANTHER" id="PTHR32114">
    <property type="entry name" value="ABC TRANSPORTER ABCH.3"/>
    <property type="match status" value="1"/>
</dbReference>
<dbReference type="AlphaFoldDB" id="R3TT46"/>
<comment type="caution">
    <text evidence="7">The sequence shown here is derived from an EMBL/GenBank/DDBJ whole genome shotgun (WGS) entry which is preliminary data.</text>
</comment>
<dbReference type="STRING" id="154621.RV11_GL002514"/>
<dbReference type="GO" id="GO:0006302">
    <property type="term" value="P:double-strand break repair"/>
    <property type="evidence" value="ECO:0007669"/>
    <property type="project" value="InterPro"/>
</dbReference>
<dbReference type="SUPFAM" id="SSF52540">
    <property type="entry name" value="P-loop containing nucleoside triphosphate hydrolases"/>
    <property type="match status" value="2"/>
</dbReference>
<dbReference type="EMBL" id="AJAT01000013">
    <property type="protein sequence ID" value="EOL44764.1"/>
    <property type="molecule type" value="Genomic_DNA"/>
</dbReference>
<dbReference type="GO" id="GO:0016887">
    <property type="term" value="F:ATP hydrolysis activity"/>
    <property type="evidence" value="ECO:0007669"/>
    <property type="project" value="InterPro"/>
</dbReference>
<feature type="compositionally biased region" description="Polar residues" evidence="5">
    <location>
        <begin position="678"/>
        <end position="696"/>
    </location>
</feature>
<feature type="region of interest" description="Disordered" evidence="5">
    <location>
        <begin position="677"/>
        <end position="697"/>
    </location>
</feature>
<accession>R3TT46</accession>
<evidence type="ECO:0000259" key="6">
    <source>
        <dbReference type="Pfam" id="PF13476"/>
    </source>
</evidence>
<evidence type="ECO:0000256" key="4">
    <source>
        <dbReference type="SAM" id="Coils"/>
    </source>
</evidence>
<evidence type="ECO:0000313" key="7">
    <source>
        <dbReference type="EMBL" id="EOL44764.1"/>
    </source>
</evidence>
<dbReference type="PATRIC" id="fig|1158610.3.peg.1567"/>
<keyword evidence="7" id="KW-0540">Nuclease</keyword>
<feature type="coiled-coil region" evidence="4">
    <location>
        <begin position="233"/>
        <end position="413"/>
    </location>
</feature>
<evidence type="ECO:0000313" key="8">
    <source>
        <dbReference type="Proteomes" id="UP000013785"/>
    </source>
</evidence>
<evidence type="ECO:0000256" key="2">
    <source>
        <dbReference type="ARBA" id="ARBA00011322"/>
    </source>
</evidence>
<keyword evidence="7" id="KW-0269">Exonuclease</keyword>
<dbReference type="OrthoDB" id="9795626at2"/>
<feature type="coiled-coil region" evidence="4">
    <location>
        <begin position="541"/>
        <end position="660"/>
    </location>
</feature>
<evidence type="ECO:0000256" key="5">
    <source>
        <dbReference type="SAM" id="MobiDB-lite"/>
    </source>
</evidence>
<reference evidence="7 8" key="1">
    <citation type="submission" date="2013-02" db="EMBL/GenBank/DDBJ databases">
        <title>The Genome Sequence of Enterococcus phoeniculicola BAA-412.</title>
        <authorList>
            <consortium name="The Broad Institute Genome Sequencing Platform"/>
            <consortium name="The Broad Institute Genome Sequencing Center for Infectious Disease"/>
            <person name="Earl A.M."/>
            <person name="Gilmore M.S."/>
            <person name="Lebreton F."/>
            <person name="Walker B."/>
            <person name="Young S.K."/>
            <person name="Zeng Q."/>
            <person name="Gargeya S."/>
            <person name="Fitzgerald M."/>
            <person name="Haas B."/>
            <person name="Abouelleil A."/>
            <person name="Alvarado L."/>
            <person name="Arachchi H.M."/>
            <person name="Berlin A.M."/>
            <person name="Chapman S.B."/>
            <person name="Dewar J."/>
            <person name="Goldberg J."/>
            <person name="Griggs A."/>
            <person name="Gujja S."/>
            <person name="Hansen M."/>
            <person name="Howarth C."/>
            <person name="Imamovic A."/>
            <person name="Larimer J."/>
            <person name="McCowan C."/>
            <person name="Murphy C."/>
            <person name="Neiman D."/>
            <person name="Pearson M."/>
            <person name="Priest M."/>
            <person name="Roberts A."/>
            <person name="Saif S."/>
            <person name="Shea T."/>
            <person name="Sisk P."/>
            <person name="Sykes S."/>
            <person name="Wortman J."/>
            <person name="Nusbaum C."/>
            <person name="Birren B."/>
        </authorList>
    </citation>
    <scope>NUCLEOTIDE SEQUENCE [LARGE SCALE GENOMIC DNA]</scope>
    <source>
        <strain evidence="7 8">ATCC BAA-412</strain>
    </source>
</reference>
<name>R3TT46_9ENTE</name>
<evidence type="ECO:0000256" key="1">
    <source>
        <dbReference type="ARBA" id="ARBA00006930"/>
    </source>
</evidence>
<dbReference type="Gene3D" id="3.40.50.300">
    <property type="entry name" value="P-loop containing nucleotide triphosphate hydrolases"/>
    <property type="match status" value="2"/>
</dbReference>
<evidence type="ECO:0000256" key="3">
    <source>
        <dbReference type="ARBA" id="ARBA00013368"/>
    </source>
</evidence>
<keyword evidence="7" id="KW-0378">Hydrolase</keyword>
<comment type="subunit">
    <text evidence="2">Heterodimer of SbcC and SbcD.</text>
</comment>
<keyword evidence="4" id="KW-0175">Coiled coil</keyword>
<protein>
    <recommendedName>
        <fullName evidence="3">Nuclease SbcCD subunit C</fullName>
    </recommendedName>
</protein>
<sequence>MKPRQLTLKNFGPFIDETLDFSRLSESSLFLISGKTGSGKTTLFDGMTYALFGETSGRLRLGKDMRSSFAAPSEETSVSFLFEHQELFYLVERKPEQILAKKKGEGVRTQTAKVSLTIMDTSEKELKQYTKRGEVDQTIKELLHLDAKQFSQIVLLPQGEFRNFLIANSNEKEAVLRNLFGTQLYQNMNEWLKQQLKEQQKSLDHLVLETSHLQQQFVWQNEPVSTVSTQELILAWETELEQQRATVEEKDQQFATLKKQQEEAEELYYQSKERADAYKRLAEIEEKQQRNEERKQEIAQLKEKEQALRWAEKQSILVEKQQDVQQHLQKIMSQKEQLLHLQKEKEEDFSKWTNQKEESEQLVQQVKEKKERAQKIQFLLPIAKEYDDLTQLKQEKDQQLTSLNEKKQAIEASKAAYGKKYQKLEAIIKEKTNWQEKKLSLFETEQMVKQTQQLEESCEEQRVTETQLLEEQQVVKEKLHLTTEHVQQSSEELVEIKSEWAKMQIARLSLLLVPGAPCPVCGATEHPSEGTTHQIYSSETIKENEEALTLAEDQLAQEQQLLQHMQAQSQQLETRILENQQGQKEVQRQLEEQTQLLEQQIQANYSLSLEVQQNGKEGYSEILQQLKKAHEEQDINIQQAEEEALELERARLQIMEEQTEVEHSLAVKTNELGEIEGQRQSLAKQTEEGSYQQLTQESERLKESIQQLENNLMSYEQEGQMLRETLLKLNEQVQGLEEQITNQIDEEMNVRASLEKRIIDSPFIDEESELLALFEEVEVLETIQQTIHQYEEEQAVLKSQHQTISQQIGEKDLPELSVIQLEWEEKKQQMLESQKRVVQAQEQWQRNEEYRQQLAALYEKSQKQLDEISLFQQLAQTINGENAFKTSLERYVLQAYLEEVLLVANLRLGRLTRNRYQFELSDGVGSYRSKTGLEINVYDDNAGATRSAHTLSGGESFIAALALALSLAEVIQSQAGGVTIEALFIDEGFGSLDEESLEMAMEALETIENEGRMIGIISHVRELKSRILQQVLVKSTGTGQSTIDYQLND</sequence>
<dbReference type="InterPro" id="IPR027417">
    <property type="entry name" value="P-loop_NTPase"/>
</dbReference>
<dbReference type="PANTHER" id="PTHR32114:SF2">
    <property type="entry name" value="ABC TRANSPORTER ABCH.3"/>
    <property type="match status" value="1"/>
</dbReference>
<dbReference type="Proteomes" id="UP000013785">
    <property type="component" value="Unassembled WGS sequence"/>
</dbReference>
<dbReference type="GO" id="GO:0004527">
    <property type="term" value="F:exonuclease activity"/>
    <property type="evidence" value="ECO:0007669"/>
    <property type="project" value="UniProtKB-KW"/>
</dbReference>
<dbReference type="Pfam" id="PF13476">
    <property type="entry name" value="AAA_23"/>
    <property type="match status" value="1"/>
</dbReference>